<evidence type="ECO:0000313" key="9">
    <source>
        <dbReference type="Proteomes" id="UP000325081"/>
    </source>
</evidence>
<feature type="domain" description="Alpha-carbonic anhydrase" evidence="7">
    <location>
        <begin position="1"/>
        <end position="122"/>
    </location>
</feature>
<keyword evidence="3 6" id="KW-0479">Metal-binding</keyword>
<dbReference type="GO" id="GO:0008270">
    <property type="term" value="F:zinc ion binding"/>
    <property type="evidence" value="ECO:0007669"/>
    <property type="project" value="UniProtKB-UniRule"/>
</dbReference>
<dbReference type="OrthoDB" id="429145at2759"/>
<proteinExistence type="inferred from homology"/>
<evidence type="ECO:0000256" key="6">
    <source>
        <dbReference type="RuleBase" id="RU367011"/>
    </source>
</evidence>
<protein>
    <recommendedName>
        <fullName evidence="2 6">Carbonic anhydrase</fullName>
        <ecNumber evidence="2 6">4.2.1.1</ecNumber>
    </recommendedName>
</protein>
<dbReference type="SUPFAM" id="SSF51069">
    <property type="entry name" value="Carbonic anhydrase"/>
    <property type="match status" value="1"/>
</dbReference>
<dbReference type="EC" id="4.2.1.1" evidence="2 6"/>
<evidence type="ECO:0000313" key="8">
    <source>
        <dbReference type="EMBL" id="GER45440.1"/>
    </source>
</evidence>
<evidence type="ECO:0000256" key="1">
    <source>
        <dbReference type="ARBA" id="ARBA00001947"/>
    </source>
</evidence>
<evidence type="ECO:0000256" key="2">
    <source>
        <dbReference type="ARBA" id="ARBA00012925"/>
    </source>
</evidence>
<dbReference type="PROSITE" id="PS00162">
    <property type="entry name" value="ALPHA_CA_1"/>
    <property type="match status" value="1"/>
</dbReference>
<evidence type="ECO:0000259" key="7">
    <source>
        <dbReference type="PROSITE" id="PS51144"/>
    </source>
</evidence>
<gene>
    <name evidence="8" type="ORF">STAS_22396</name>
</gene>
<dbReference type="Pfam" id="PF00194">
    <property type="entry name" value="Carb_anhydrase"/>
    <property type="match status" value="1"/>
</dbReference>
<dbReference type="AlphaFoldDB" id="A0A5A7QK54"/>
<dbReference type="InterPro" id="IPR001148">
    <property type="entry name" value="CA_dom"/>
</dbReference>
<dbReference type="Proteomes" id="UP000325081">
    <property type="component" value="Unassembled WGS sequence"/>
</dbReference>
<reference evidence="9" key="1">
    <citation type="journal article" date="2019" name="Curr. Biol.">
        <title>Genome Sequence of Striga asiatica Provides Insight into the Evolution of Plant Parasitism.</title>
        <authorList>
            <person name="Yoshida S."/>
            <person name="Kim S."/>
            <person name="Wafula E.K."/>
            <person name="Tanskanen J."/>
            <person name="Kim Y.M."/>
            <person name="Honaas L."/>
            <person name="Yang Z."/>
            <person name="Spallek T."/>
            <person name="Conn C.E."/>
            <person name="Ichihashi Y."/>
            <person name="Cheong K."/>
            <person name="Cui S."/>
            <person name="Der J.P."/>
            <person name="Gundlach H."/>
            <person name="Jiao Y."/>
            <person name="Hori C."/>
            <person name="Ishida J.K."/>
            <person name="Kasahara H."/>
            <person name="Kiba T."/>
            <person name="Kim M.S."/>
            <person name="Koo N."/>
            <person name="Laohavisit A."/>
            <person name="Lee Y.H."/>
            <person name="Lumba S."/>
            <person name="McCourt P."/>
            <person name="Mortimer J.C."/>
            <person name="Mutuku J.M."/>
            <person name="Nomura T."/>
            <person name="Sasaki-Sekimoto Y."/>
            <person name="Seto Y."/>
            <person name="Wang Y."/>
            <person name="Wakatake T."/>
            <person name="Sakakibara H."/>
            <person name="Demura T."/>
            <person name="Yamaguchi S."/>
            <person name="Yoneyama K."/>
            <person name="Manabe R.I."/>
            <person name="Nelson D.C."/>
            <person name="Schulman A.H."/>
            <person name="Timko M.P."/>
            <person name="dePamphilis C.W."/>
            <person name="Choi D."/>
            <person name="Shirasu K."/>
        </authorList>
    </citation>
    <scope>NUCLEOTIDE SEQUENCE [LARGE SCALE GENOMIC DNA]</scope>
    <source>
        <strain evidence="9">cv. UVA1</strain>
    </source>
</reference>
<comment type="cofactor">
    <cofactor evidence="1 6">
        <name>Zn(2+)</name>
        <dbReference type="ChEBI" id="CHEBI:29105"/>
    </cofactor>
</comment>
<dbReference type="InterPro" id="IPR018338">
    <property type="entry name" value="Carbonic_anhydrase_a-class_CS"/>
</dbReference>
<dbReference type="EMBL" id="BKCP01007182">
    <property type="protein sequence ID" value="GER45440.1"/>
    <property type="molecule type" value="Genomic_DNA"/>
</dbReference>
<evidence type="ECO:0000256" key="3">
    <source>
        <dbReference type="ARBA" id="ARBA00022723"/>
    </source>
</evidence>
<keyword evidence="5 6" id="KW-0456">Lyase</keyword>
<name>A0A5A7QK54_STRAF</name>
<dbReference type="SMART" id="SM01057">
    <property type="entry name" value="Carb_anhydrase"/>
    <property type="match status" value="1"/>
</dbReference>
<keyword evidence="9" id="KW-1185">Reference proteome</keyword>
<dbReference type="CDD" id="cd03124">
    <property type="entry name" value="alpha_CA_prokaryotic_like"/>
    <property type="match status" value="1"/>
</dbReference>
<comment type="caution">
    <text evidence="8">The sequence shown here is derived from an EMBL/GenBank/DDBJ whole genome shotgun (WGS) entry which is preliminary data.</text>
</comment>
<keyword evidence="4 6" id="KW-0862">Zinc</keyword>
<sequence>MRERIISRPEYKNYRAANAAIRNRGHDIEIEWLGDAGSLIINGTNYPLRSAHWHTPSEHTIHGRRYNMELHLVHQSIDPNVKNKIAVVGVLYNIGKPNKILRNYAEKNARPLQPRKRRDIYL</sequence>
<dbReference type="PROSITE" id="PS51144">
    <property type="entry name" value="ALPHA_CA_2"/>
    <property type="match status" value="1"/>
</dbReference>
<dbReference type="PANTHER" id="PTHR18952:SF201">
    <property type="entry name" value="CARBONIC ANHYDRASE"/>
    <property type="match status" value="1"/>
</dbReference>
<accession>A0A5A7QK54</accession>
<dbReference type="Gene3D" id="3.10.200.10">
    <property type="entry name" value="Alpha carbonic anhydrase"/>
    <property type="match status" value="1"/>
</dbReference>
<comment type="function">
    <text evidence="6">Reversible hydration of carbon dioxide.</text>
</comment>
<dbReference type="InterPro" id="IPR023561">
    <property type="entry name" value="Carbonic_anhydrase_a-class"/>
</dbReference>
<dbReference type="InterPro" id="IPR041891">
    <property type="entry name" value="Alpha_CA_prokaryot-like"/>
</dbReference>
<dbReference type="PANTHER" id="PTHR18952">
    <property type="entry name" value="CARBONIC ANHYDRASE"/>
    <property type="match status" value="1"/>
</dbReference>
<organism evidence="8 9">
    <name type="scientific">Striga asiatica</name>
    <name type="common">Asiatic witchweed</name>
    <name type="synonym">Buchnera asiatica</name>
    <dbReference type="NCBI Taxonomy" id="4170"/>
    <lineage>
        <taxon>Eukaryota</taxon>
        <taxon>Viridiplantae</taxon>
        <taxon>Streptophyta</taxon>
        <taxon>Embryophyta</taxon>
        <taxon>Tracheophyta</taxon>
        <taxon>Spermatophyta</taxon>
        <taxon>Magnoliopsida</taxon>
        <taxon>eudicotyledons</taxon>
        <taxon>Gunneridae</taxon>
        <taxon>Pentapetalae</taxon>
        <taxon>asterids</taxon>
        <taxon>lamiids</taxon>
        <taxon>Lamiales</taxon>
        <taxon>Orobanchaceae</taxon>
        <taxon>Buchnereae</taxon>
        <taxon>Striga</taxon>
    </lineage>
</organism>
<dbReference type="GO" id="GO:0006730">
    <property type="term" value="P:one-carbon metabolic process"/>
    <property type="evidence" value="ECO:0007669"/>
    <property type="project" value="TreeGrafter"/>
</dbReference>
<dbReference type="InterPro" id="IPR036398">
    <property type="entry name" value="CA_dom_sf"/>
</dbReference>
<comment type="catalytic activity">
    <reaction evidence="6">
        <text>hydrogencarbonate + H(+) = CO2 + H2O</text>
        <dbReference type="Rhea" id="RHEA:10748"/>
        <dbReference type="ChEBI" id="CHEBI:15377"/>
        <dbReference type="ChEBI" id="CHEBI:15378"/>
        <dbReference type="ChEBI" id="CHEBI:16526"/>
        <dbReference type="ChEBI" id="CHEBI:17544"/>
        <dbReference type="EC" id="4.2.1.1"/>
    </reaction>
</comment>
<evidence type="ECO:0000256" key="4">
    <source>
        <dbReference type="ARBA" id="ARBA00022833"/>
    </source>
</evidence>
<evidence type="ECO:0000256" key="5">
    <source>
        <dbReference type="ARBA" id="ARBA00023239"/>
    </source>
</evidence>
<dbReference type="GO" id="GO:0004089">
    <property type="term" value="F:carbonate dehydratase activity"/>
    <property type="evidence" value="ECO:0007669"/>
    <property type="project" value="UniProtKB-UniRule"/>
</dbReference>
<comment type="similarity">
    <text evidence="6">Belongs to the alpha-carbonic anhydrase family.</text>
</comment>